<dbReference type="AlphaFoldDB" id="A0A1R3IJT9"/>
<accession>A0A1R3IJT9</accession>
<evidence type="ECO:0000256" key="1">
    <source>
        <dbReference type="SAM" id="MobiDB-lite"/>
    </source>
</evidence>
<protein>
    <submittedName>
        <fullName evidence="2">Nitrate reductase NADH-like protein</fullName>
    </submittedName>
</protein>
<keyword evidence="3" id="KW-1185">Reference proteome</keyword>
<dbReference type="Proteomes" id="UP000187203">
    <property type="component" value="Unassembled WGS sequence"/>
</dbReference>
<organism evidence="2 3">
    <name type="scientific">Corchorus olitorius</name>
    <dbReference type="NCBI Taxonomy" id="93759"/>
    <lineage>
        <taxon>Eukaryota</taxon>
        <taxon>Viridiplantae</taxon>
        <taxon>Streptophyta</taxon>
        <taxon>Embryophyta</taxon>
        <taxon>Tracheophyta</taxon>
        <taxon>Spermatophyta</taxon>
        <taxon>Magnoliopsida</taxon>
        <taxon>eudicotyledons</taxon>
        <taxon>Gunneridae</taxon>
        <taxon>Pentapetalae</taxon>
        <taxon>rosids</taxon>
        <taxon>malvids</taxon>
        <taxon>Malvales</taxon>
        <taxon>Malvaceae</taxon>
        <taxon>Grewioideae</taxon>
        <taxon>Apeibeae</taxon>
        <taxon>Corchorus</taxon>
    </lineage>
</organism>
<feature type="region of interest" description="Disordered" evidence="1">
    <location>
        <begin position="38"/>
        <end position="59"/>
    </location>
</feature>
<evidence type="ECO:0000313" key="2">
    <source>
        <dbReference type="EMBL" id="OMO82781.1"/>
    </source>
</evidence>
<comment type="caution">
    <text evidence="2">The sequence shown here is derived from an EMBL/GenBank/DDBJ whole genome shotgun (WGS) entry which is preliminary data.</text>
</comment>
<evidence type="ECO:0000313" key="3">
    <source>
        <dbReference type="Proteomes" id="UP000187203"/>
    </source>
</evidence>
<dbReference type="EMBL" id="AWUE01018072">
    <property type="protein sequence ID" value="OMO82781.1"/>
    <property type="molecule type" value="Genomic_DNA"/>
</dbReference>
<name>A0A1R3IJT9_9ROSI</name>
<reference evidence="3" key="1">
    <citation type="submission" date="2013-09" db="EMBL/GenBank/DDBJ databases">
        <title>Corchorus olitorius genome sequencing.</title>
        <authorList>
            <person name="Alam M."/>
            <person name="Haque M.S."/>
            <person name="Islam M.S."/>
            <person name="Emdad E.M."/>
            <person name="Islam M.M."/>
            <person name="Ahmed B."/>
            <person name="Halim A."/>
            <person name="Hossen Q.M.M."/>
            <person name="Hossain M.Z."/>
            <person name="Ahmed R."/>
            <person name="Khan M.M."/>
            <person name="Islam R."/>
            <person name="Rashid M.M."/>
            <person name="Khan S.A."/>
            <person name="Rahman M.S."/>
            <person name="Alam M."/>
            <person name="Yahiya A.S."/>
            <person name="Khan M.S."/>
            <person name="Azam M.S."/>
            <person name="Haque T."/>
            <person name="Lashkar M.Z.H."/>
            <person name="Akhand A.I."/>
            <person name="Morshed G."/>
            <person name="Roy S."/>
            <person name="Uddin K.S."/>
            <person name="Rabeya T."/>
            <person name="Hossain A.S."/>
            <person name="Chowdhury A."/>
            <person name="Snigdha A.R."/>
            <person name="Mortoza M.S."/>
            <person name="Matin S.A."/>
            <person name="Hoque S.M.E."/>
            <person name="Islam M.K."/>
            <person name="Roy D.K."/>
            <person name="Haider R."/>
            <person name="Moosa M.M."/>
            <person name="Elias S.M."/>
            <person name="Hasan A.M."/>
            <person name="Jahan S."/>
            <person name="Shafiuddin M."/>
            <person name="Mahmood N."/>
            <person name="Shommy N.S."/>
        </authorList>
    </citation>
    <scope>NUCLEOTIDE SEQUENCE [LARGE SCALE GENOMIC DNA]</scope>
    <source>
        <strain evidence="3">cv. O-4</strain>
    </source>
</reference>
<proteinExistence type="predicted"/>
<sequence length="108" mass="11884">MGGSPNALQFSREILFSQLAAIPGSAIRALNSKTNLRSSFDTTRRGGRQNFSRNGAATRPHAPLAVWSTRTTRLTRRPKCSEAFCHVAIHVIATSTHLSHPLTDTWRS</sequence>
<gene>
    <name evidence="2" type="ORF">COLO4_22826</name>
</gene>